<dbReference type="PROSITE" id="PS50969">
    <property type="entry name" value="FCP1"/>
    <property type="match status" value="1"/>
</dbReference>
<evidence type="ECO:0000313" key="3">
    <source>
        <dbReference type="EMBL" id="CDP35116.1"/>
    </source>
</evidence>
<dbReference type="InterPro" id="IPR011948">
    <property type="entry name" value="Dullard_phosphatase"/>
</dbReference>
<feature type="region of interest" description="Disordered" evidence="1">
    <location>
        <begin position="81"/>
        <end position="188"/>
    </location>
</feature>
<dbReference type="Pfam" id="PF03031">
    <property type="entry name" value="NIF"/>
    <property type="match status" value="1"/>
</dbReference>
<reference evidence="3" key="2">
    <citation type="submission" date="2014-06" db="EMBL/GenBank/DDBJ databases">
        <title>The complete genome of Blastobotrys (Arxula) adeninivorans LS3 - a yeast of biotechnological interest.</title>
        <authorList>
            <person name="Kunze G."/>
            <person name="Gaillardin C."/>
            <person name="Czernicka M."/>
            <person name="Durrens P."/>
            <person name="Martin T."/>
            <person name="Boer E."/>
            <person name="Gabaldon T."/>
            <person name="Cruz J."/>
            <person name="Talla E."/>
            <person name="Marck C."/>
            <person name="Goffeau A."/>
            <person name="Barbe V."/>
            <person name="Baret P."/>
            <person name="Baronian K."/>
            <person name="Beier S."/>
            <person name="Bleykasten C."/>
            <person name="Bode R."/>
            <person name="Casaregola S."/>
            <person name="Despons L."/>
            <person name="Fairhead C."/>
            <person name="Giersberg M."/>
            <person name="Gierski P."/>
            <person name="Hahnel U."/>
            <person name="Hartmann A."/>
            <person name="Jankowska D."/>
            <person name="Jubin C."/>
            <person name="Jung P."/>
            <person name="Lafontaine I."/>
            <person name="Leh-Louis V."/>
            <person name="Lemaire M."/>
            <person name="Marcet-Houben M."/>
            <person name="Mascher M."/>
            <person name="Morel G."/>
            <person name="Richard G.-F."/>
            <person name="Riechen J."/>
            <person name="Sacerdot C."/>
            <person name="Sarkar A."/>
            <person name="Savel G."/>
            <person name="Schacherer J."/>
            <person name="Sherman D."/>
            <person name="Straub M.-L."/>
            <person name="Stein N."/>
            <person name="Thierry A."/>
            <person name="Trautwein-Schult A."/>
            <person name="Westhof E."/>
            <person name="Worch S."/>
            <person name="Dujon B."/>
            <person name="Souciet J.-L."/>
            <person name="Wincker P."/>
            <person name="Scholz U."/>
            <person name="Neuveglise N."/>
        </authorList>
    </citation>
    <scope>NUCLEOTIDE SEQUENCE</scope>
    <source>
        <strain evidence="3">LS3</strain>
    </source>
</reference>
<accession>A0A060T7F6</accession>
<dbReference type="EMBL" id="HG937693">
    <property type="protein sequence ID" value="CDP35116.1"/>
    <property type="molecule type" value="Genomic_DNA"/>
</dbReference>
<dbReference type="PANTHER" id="PTHR12210">
    <property type="entry name" value="DULLARD PROTEIN PHOSPHATASE"/>
    <property type="match status" value="1"/>
</dbReference>
<dbReference type="SUPFAM" id="SSF56784">
    <property type="entry name" value="HAD-like"/>
    <property type="match status" value="1"/>
</dbReference>
<dbReference type="InterPro" id="IPR036412">
    <property type="entry name" value="HAD-like_sf"/>
</dbReference>
<dbReference type="InterPro" id="IPR004274">
    <property type="entry name" value="FCP1_dom"/>
</dbReference>
<name>A0A060T7F6_BLAAD</name>
<dbReference type="NCBIfam" id="TIGR02251">
    <property type="entry name" value="HIF-SF_euk"/>
    <property type="match status" value="1"/>
</dbReference>
<dbReference type="CDD" id="cd07521">
    <property type="entry name" value="HAD_FCP1-like"/>
    <property type="match status" value="1"/>
</dbReference>
<dbReference type="GO" id="GO:1904262">
    <property type="term" value="P:negative regulation of TORC1 signaling"/>
    <property type="evidence" value="ECO:0007669"/>
    <property type="project" value="UniProtKB-ARBA"/>
</dbReference>
<dbReference type="GO" id="GO:0016791">
    <property type="term" value="F:phosphatase activity"/>
    <property type="evidence" value="ECO:0007669"/>
    <property type="project" value="InterPro"/>
</dbReference>
<gene>
    <name evidence="3" type="ORF">GNLVRS02_ARAD1C27940g</name>
</gene>
<feature type="compositionally biased region" description="Polar residues" evidence="1">
    <location>
        <begin position="1"/>
        <end position="23"/>
    </location>
</feature>
<feature type="region of interest" description="Disordered" evidence="1">
    <location>
        <begin position="1"/>
        <end position="56"/>
    </location>
</feature>
<dbReference type="GO" id="GO:0034198">
    <property type="term" value="P:cellular response to amino acid starvation"/>
    <property type="evidence" value="ECO:0007669"/>
    <property type="project" value="UniProtKB-ARBA"/>
</dbReference>
<feature type="compositionally biased region" description="Basic and acidic residues" evidence="1">
    <location>
        <begin position="156"/>
        <end position="167"/>
    </location>
</feature>
<dbReference type="AlphaFoldDB" id="A0A060T7F6"/>
<dbReference type="PhylomeDB" id="A0A060T7F6"/>
<reference evidence="3" key="1">
    <citation type="submission" date="2014-02" db="EMBL/GenBank/DDBJ databases">
        <authorList>
            <person name="Genoscope - CEA"/>
        </authorList>
    </citation>
    <scope>NUCLEOTIDE SEQUENCE</scope>
    <source>
        <strain evidence="3">LS3</strain>
    </source>
</reference>
<feature type="compositionally biased region" description="Polar residues" evidence="1">
    <location>
        <begin position="126"/>
        <end position="137"/>
    </location>
</feature>
<dbReference type="GO" id="GO:0034605">
    <property type="term" value="P:cellular response to heat"/>
    <property type="evidence" value="ECO:0007669"/>
    <property type="project" value="UniProtKB-ARBA"/>
</dbReference>
<feature type="domain" description="FCP1 homology" evidence="2">
    <location>
        <begin position="207"/>
        <end position="365"/>
    </location>
</feature>
<sequence>MAQSIQADTTQAPQQGSTGSKDSPAQHGADRPEPNAKIAVDSSVRPAGPGPRKKSKLKRALFSLLCCASGDDTVSIKDRDSTALADLSPPSSSAQTNTNDDYDSQRKQHQRLRLDKPLPHEPGASQEKTGPGPQSNLELGHRVHDGSNEDSEDDYDRDHDGVPDHDQVASPSHQGDHNDGVVKDSLFPLTPPEVDPGQWLLNPIDNSLKGRKCLVLDLDETLVHSSFKYIHQADFVIPVEIEAQIHNVYVIKRPGVDQFLKRMGELFEVVVFTASVAKYGNPLLDQLDNSSSVHHRLFRDACYNYQGNYIKNLSQLGRPLHDVIIIDNSPASYIFHPQHAVPVSSWFSDAHDNELVDMIPFLEDLANSVSVPDVSLVLDVNI</sequence>
<protein>
    <submittedName>
        <fullName evidence="3">ARAD1C27940p</fullName>
    </submittedName>
</protein>
<dbReference type="GO" id="GO:0045944">
    <property type="term" value="P:positive regulation of transcription by RNA polymerase II"/>
    <property type="evidence" value="ECO:0007669"/>
    <property type="project" value="UniProtKB-ARBA"/>
</dbReference>
<dbReference type="GO" id="GO:0009651">
    <property type="term" value="P:response to salt stress"/>
    <property type="evidence" value="ECO:0007669"/>
    <property type="project" value="UniProtKB-ARBA"/>
</dbReference>
<dbReference type="FunFam" id="3.40.50.1000:FF:000043">
    <property type="entry name" value="General stress response phosphoprotein phosphatase Psr1/2"/>
    <property type="match status" value="1"/>
</dbReference>
<dbReference type="Gene3D" id="3.40.50.1000">
    <property type="entry name" value="HAD superfamily/HAD-like"/>
    <property type="match status" value="1"/>
</dbReference>
<dbReference type="SMART" id="SM00577">
    <property type="entry name" value="CPDc"/>
    <property type="match status" value="1"/>
</dbReference>
<evidence type="ECO:0000259" key="2">
    <source>
        <dbReference type="PROSITE" id="PS50969"/>
    </source>
</evidence>
<proteinExistence type="predicted"/>
<organism evidence="3">
    <name type="scientific">Blastobotrys adeninivorans</name>
    <name type="common">Yeast</name>
    <name type="synonym">Arxula adeninivorans</name>
    <dbReference type="NCBI Taxonomy" id="409370"/>
    <lineage>
        <taxon>Eukaryota</taxon>
        <taxon>Fungi</taxon>
        <taxon>Dikarya</taxon>
        <taxon>Ascomycota</taxon>
        <taxon>Saccharomycotina</taxon>
        <taxon>Dipodascomycetes</taxon>
        <taxon>Dipodascales</taxon>
        <taxon>Trichomonascaceae</taxon>
        <taxon>Blastobotrys</taxon>
    </lineage>
</organism>
<evidence type="ECO:0000256" key="1">
    <source>
        <dbReference type="SAM" id="MobiDB-lite"/>
    </source>
</evidence>
<dbReference type="InterPro" id="IPR050365">
    <property type="entry name" value="TIM50"/>
</dbReference>
<dbReference type="InterPro" id="IPR023214">
    <property type="entry name" value="HAD_sf"/>
</dbReference>